<feature type="domain" description="DUF7514" evidence="2">
    <location>
        <begin position="233"/>
        <end position="399"/>
    </location>
</feature>
<feature type="region of interest" description="Disordered" evidence="1">
    <location>
        <begin position="128"/>
        <end position="186"/>
    </location>
</feature>
<accession>A0AAN7AKN8</accession>
<dbReference type="Proteomes" id="UP001302126">
    <property type="component" value="Unassembled WGS sequence"/>
</dbReference>
<dbReference type="Pfam" id="PF24355">
    <property type="entry name" value="DUF7514"/>
    <property type="match status" value="1"/>
</dbReference>
<evidence type="ECO:0000313" key="3">
    <source>
        <dbReference type="EMBL" id="KAK4190239.1"/>
    </source>
</evidence>
<gene>
    <name evidence="3" type="ORF">QBC35DRAFT_491112</name>
</gene>
<feature type="region of interest" description="Disordered" evidence="1">
    <location>
        <begin position="46"/>
        <end position="108"/>
    </location>
</feature>
<sequence>MLTTMNATPTLNWAAHRPGFPIHNITGPFPSLHPTVNNLDDEEYTTDFETSDSDEESSVDSDLGTAPDDVVTTDTPHVKPGDPVVPASDYRQDKPGAAPEETATPRNAPWLKKLVRKYVKEELHTIDASGKGITKPDDETVRRASSPPGPPDSSRLSPQPHPGYVGSVPPPAAKASQEYLSQTSNMNIPPHPVGVRWCHTMPLVSPSDKFSGLHSGARPSAGVSAVDSKWGVLFDERGPTKRWDQVIKGLGQYVMDEFLPKNTLLVTPEKLKVFYSSYKLNPEEFPLIDVFKNGSANMADKLANLYQQLNCEYYLVPSKPRDRPTEPGLTLDGWSKWMTIFLQSYPSEEAKRFEKVVVDLPINAESLLDGKLERLPRQISRHLLPGKVDVSSRMKFDQAMRTAVEAMQLVPLSGRVAPPSPTERRPSQSRPVSPRSRYRPPSVDDPSPSSSVVGSPPDDDKRRGDRDRDRINRDSSNRTYESNGSARRDPPRAPTRSATGPAASSSTRPPLSNPRRRSTPPPRHQHSVSEVSGGGERGHATTFSRSASDVNIYSRRTEMRERDRERERERERDRDRDQRDRDRDRERDSKSRGRDRDGDRRDSRRSASVASPEKRGGRPSRRNSVIVKDERDNAGRRSPTYDSYLYGKQAGSPSLY</sequence>
<feature type="compositionally biased region" description="Basic and acidic residues" evidence="1">
    <location>
        <begin position="458"/>
        <end position="476"/>
    </location>
</feature>
<evidence type="ECO:0000259" key="2">
    <source>
        <dbReference type="Pfam" id="PF24355"/>
    </source>
</evidence>
<reference evidence="3" key="2">
    <citation type="submission" date="2023-05" db="EMBL/GenBank/DDBJ databases">
        <authorList>
            <consortium name="Lawrence Berkeley National Laboratory"/>
            <person name="Steindorff A."/>
            <person name="Hensen N."/>
            <person name="Bonometti L."/>
            <person name="Westerberg I."/>
            <person name="Brannstrom I.O."/>
            <person name="Guillou S."/>
            <person name="Cros-Aarteil S."/>
            <person name="Calhoun S."/>
            <person name="Haridas S."/>
            <person name="Kuo A."/>
            <person name="Mondo S."/>
            <person name="Pangilinan J."/>
            <person name="Riley R."/>
            <person name="Labutti K."/>
            <person name="Andreopoulos B."/>
            <person name="Lipzen A."/>
            <person name="Chen C."/>
            <person name="Yanf M."/>
            <person name="Daum C."/>
            <person name="Ng V."/>
            <person name="Clum A."/>
            <person name="Ohm R."/>
            <person name="Martin F."/>
            <person name="Silar P."/>
            <person name="Natvig D."/>
            <person name="Lalanne C."/>
            <person name="Gautier V."/>
            <person name="Ament-Velasquez S.L."/>
            <person name="Kruys A."/>
            <person name="Hutchinson M.I."/>
            <person name="Powell A.J."/>
            <person name="Barry K."/>
            <person name="Miller A.N."/>
            <person name="Grigoriev I.V."/>
            <person name="Debuchy R."/>
            <person name="Gladieux P."/>
            <person name="Thoren M.H."/>
            <person name="Johannesson H."/>
        </authorList>
    </citation>
    <scope>NUCLEOTIDE SEQUENCE</scope>
    <source>
        <strain evidence="3">PSN309</strain>
    </source>
</reference>
<organism evidence="3 4">
    <name type="scientific">Podospora australis</name>
    <dbReference type="NCBI Taxonomy" id="1536484"/>
    <lineage>
        <taxon>Eukaryota</taxon>
        <taxon>Fungi</taxon>
        <taxon>Dikarya</taxon>
        <taxon>Ascomycota</taxon>
        <taxon>Pezizomycotina</taxon>
        <taxon>Sordariomycetes</taxon>
        <taxon>Sordariomycetidae</taxon>
        <taxon>Sordariales</taxon>
        <taxon>Podosporaceae</taxon>
        <taxon>Podospora</taxon>
    </lineage>
</organism>
<reference evidence="3" key="1">
    <citation type="journal article" date="2023" name="Mol. Phylogenet. Evol.">
        <title>Genome-scale phylogeny and comparative genomics of the fungal order Sordariales.</title>
        <authorList>
            <person name="Hensen N."/>
            <person name="Bonometti L."/>
            <person name="Westerberg I."/>
            <person name="Brannstrom I.O."/>
            <person name="Guillou S."/>
            <person name="Cros-Aarteil S."/>
            <person name="Calhoun S."/>
            <person name="Haridas S."/>
            <person name="Kuo A."/>
            <person name="Mondo S."/>
            <person name="Pangilinan J."/>
            <person name="Riley R."/>
            <person name="LaButti K."/>
            <person name="Andreopoulos B."/>
            <person name="Lipzen A."/>
            <person name="Chen C."/>
            <person name="Yan M."/>
            <person name="Daum C."/>
            <person name="Ng V."/>
            <person name="Clum A."/>
            <person name="Steindorff A."/>
            <person name="Ohm R.A."/>
            <person name="Martin F."/>
            <person name="Silar P."/>
            <person name="Natvig D.O."/>
            <person name="Lalanne C."/>
            <person name="Gautier V."/>
            <person name="Ament-Velasquez S.L."/>
            <person name="Kruys A."/>
            <person name="Hutchinson M.I."/>
            <person name="Powell A.J."/>
            <person name="Barry K."/>
            <person name="Miller A.N."/>
            <person name="Grigoriev I.V."/>
            <person name="Debuchy R."/>
            <person name="Gladieux P."/>
            <person name="Hiltunen Thoren M."/>
            <person name="Johannesson H."/>
        </authorList>
    </citation>
    <scope>NUCLEOTIDE SEQUENCE</scope>
    <source>
        <strain evidence="3">PSN309</strain>
    </source>
</reference>
<dbReference type="EMBL" id="MU864368">
    <property type="protein sequence ID" value="KAK4190239.1"/>
    <property type="molecule type" value="Genomic_DNA"/>
</dbReference>
<feature type="compositionally biased region" description="Polar residues" evidence="1">
    <location>
        <begin position="541"/>
        <end position="551"/>
    </location>
</feature>
<protein>
    <recommendedName>
        <fullName evidence="2">DUF7514 domain-containing protein</fullName>
    </recommendedName>
</protein>
<feature type="compositionally biased region" description="Basic and acidic residues" evidence="1">
    <location>
        <begin position="555"/>
        <end position="605"/>
    </location>
</feature>
<feature type="region of interest" description="Disordered" evidence="1">
    <location>
        <begin position="411"/>
        <end position="656"/>
    </location>
</feature>
<keyword evidence="4" id="KW-1185">Reference proteome</keyword>
<dbReference type="PANTHER" id="PTHR39611">
    <property type="entry name" value="HYDROXYPROLINE-RICH GLYCOPROTEIN DZ-HRGP-RELATED"/>
    <property type="match status" value="1"/>
</dbReference>
<dbReference type="PANTHER" id="PTHR39611:SF1">
    <property type="entry name" value="HYDROXYPROLINE-RICH GLYCOPROTEIN DZ-HRGP"/>
    <property type="match status" value="1"/>
</dbReference>
<comment type="caution">
    <text evidence="3">The sequence shown here is derived from an EMBL/GenBank/DDBJ whole genome shotgun (WGS) entry which is preliminary data.</text>
</comment>
<evidence type="ECO:0000256" key="1">
    <source>
        <dbReference type="SAM" id="MobiDB-lite"/>
    </source>
</evidence>
<name>A0AAN7AKN8_9PEZI</name>
<feature type="compositionally biased region" description="Basic residues" evidence="1">
    <location>
        <begin position="514"/>
        <end position="526"/>
    </location>
</feature>
<feature type="compositionally biased region" description="Acidic residues" evidence="1">
    <location>
        <begin position="46"/>
        <end position="59"/>
    </location>
</feature>
<dbReference type="AlphaFoldDB" id="A0AAN7AKN8"/>
<feature type="compositionally biased region" description="Low complexity" evidence="1">
    <location>
        <begin position="428"/>
        <end position="456"/>
    </location>
</feature>
<dbReference type="InterPro" id="IPR055936">
    <property type="entry name" value="DUF7514"/>
</dbReference>
<evidence type="ECO:0000313" key="4">
    <source>
        <dbReference type="Proteomes" id="UP001302126"/>
    </source>
</evidence>
<proteinExistence type="predicted"/>